<dbReference type="InterPro" id="IPR015927">
    <property type="entry name" value="Peptidase_S24_S26A/B/C"/>
</dbReference>
<dbReference type="Proteomes" id="UP000295793">
    <property type="component" value="Unassembled WGS sequence"/>
</dbReference>
<dbReference type="InterPro" id="IPR025202">
    <property type="entry name" value="PLD-like_dom"/>
</dbReference>
<dbReference type="SUPFAM" id="SSF52540">
    <property type="entry name" value="P-loop containing nucleoside triphosphate hydrolases"/>
    <property type="match status" value="1"/>
</dbReference>
<dbReference type="Gene3D" id="2.10.109.10">
    <property type="entry name" value="Umud Fragment, subunit A"/>
    <property type="match status" value="1"/>
</dbReference>
<dbReference type="GO" id="GO:0004386">
    <property type="term" value="F:helicase activity"/>
    <property type="evidence" value="ECO:0007669"/>
    <property type="project" value="UniProtKB-KW"/>
</dbReference>
<dbReference type="Pfam" id="PF00271">
    <property type="entry name" value="Helicase_C"/>
    <property type="match status" value="1"/>
</dbReference>
<sequence length="954" mass="108153">MNQKSNPLSYGSKLTTGGEDQLLEKLVHAINRANEIFISVSFIQKSGIRLLFEALSDALQRNASIKLVSSDYMCITDPTALRDLQLLQQSGAQVKMFVCKGRQSFHMKSYIFVRNEDDTEYNGCAFVGSNNISEAALTSAIEWCLRYDQNTKEPEFKNILNQFDAVFNHSQTVELTDHWISNYIERRSEVKPALQQVGAIDEPKAVPNNAQLEALTALQGSRDKGFKRGLVVLATGMGKTWLSAFDVQQLGAKTVLFVAHREEILTQAARTFTQLMPEQTTGFYNGKQKQQESDFLFASVQTIGQQSHLEQFSAEHFDYIIVDEFHHATANTYRQLLNHFKPKFLLGLTATPERTDQADIIQLCDNNRVFERTLINGIEDKILVPFHYYGINDETVDYQALPWRNGRFDPNEATNAFATNKRATHITEHWHKHHQQRTLAFCISKRHADFMASWFNKEGIPSAAVYSGSTLHRNEALEQLNRGKLSVLFSVDLFNEGTDLPAIDTVLILRPTESKILFLQQLGRGLRQSPETDKTHLVVLDFIGNHKSYLNRAMALLGKNHPSATEINKLKKTPELTDGCFVNIAPELIDFWADLVRMGKTAIQAYQSLSEYLGRRPSASEFFYDGFKLTKMREQQGSWFELVANQEDDAKIQKITRNPVYRNFLLQGIETTSMAKSFKPILLEAFLELDGLRTPPTTEALAQRSREIFDRHPELLPDIRADLQNCSSTDSRWHKYWLSNPINFLSKKDQNHSQAWFTVEHGVFKANINIDAAHINVLERMMQELVELLLALYSDRISRKKEKDKPQVEAKQPESNVVQLPYFPNLKIACGHFKNGTADEAELMEIPTDYNRKDNSRLFLARASGNSMNGGKNPIQDGDLLLLERITSNNAGSISNLTMAIERQDEGGDNQYLLRVVKKNSDGSYRLVANNPEYGDLIANEGMATFARLVGVVG</sequence>
<comment type="caution">
    <text evidence="3">The sequence shown here is derived from an EMBL/GenBank/DDBJ whole genome shotgun (WGS) entry which is preliminary data.</text>
</comment>
<reference evidence="3 4" key="1">
    <citation type="submission" date="2019-03" db="EMBL/GenBank/DDBJ databases">
        <title>Genomic Encyclopedia of Archaeal and Bacterial Type Strains, Phase II (KMG-II): from individual species to whole genera.</title>
        <authorList>
            <person name="Goeker M."/>
        </authorList>
    </citation>
    <scope>NUCLEOTIDE SEQUENCE [LARGE SCALE GENOMIC DNA]</scope>
    <source>
        <strain evidence="3 4">DSM 15388</strain>
    </source>
</reference>
<accession>A0A4R3I4A4</accession>
<dbReference type="InterPro" id="IPR006935">
    <property type="entry name" value="Helicase/UvrB_N"/>
</dbReference>
<keyword evidence="3" id="KW-0547">Nucleotide-binding</keyword>
<dbReference type="Pfam" id="PF04851">
    <property type="entry name" value="ResIII"/>
    <property type="match status" value="1"/>
</dbReference>
<gene>
    <name evidence="3" type="ORF">BCF53_109130</name>
</gene>
<dbReference type="PROSITE" id="PS51192">
    <property type="entry name" value="HELICASE_ATP_BIND_1"/>
    <property type="match status" value="1"/>
</dbReference>
<dbReference type="InterPro" id="IPR036286">
    <property type="entry name" value="LexA/Signal_pep-like_sf"/>
</dbReference>
<dbReference type="GO" id="GO:0003677">
    <property type="term" value="F:DNA binding"/>
    <property type="evidence" value="ECO:0007669"/>
    <property type="project" value="InterPro"/>
</dbReference>
<name>A0A4R3I4A4_9GAMM</name>
<keyword evidence="4" id="KW-1185">Reference proteome</keyword>
<dbReference type="PANTHER" id="PTHR47962">
    <property type="entry name" value="ATP-DEPENDENT HELICASE LHR-RELATED-RELATED"/>
    <property type="match status" value="1"/>
</dbReference>
<dbReference type="InterPro" id="IPR027417">
    <property type="entry name" value="P-loop_NTPase"/>
</dbReference>
<protein>
    <submittedName>
        <fullName evidence="3">Superfamily II DNA or RNA helicase</fullName>
    </submittedName>
</protein>
<dbReference type="AlphaFoldDB" id="A0A4R3I4A4"/>
<dbReference type="SUPFAM" id="SSF56024">
    <property type="entry name" value="Phospholipase D/nuclease"/>
    <property type="match status" value="1"/>
</dbReference>
<dbReference type="PANTHER" id="PTHR47962:SF4">
    <property type="entry name" value="HELICASE"/>
    <property type="match status" value="1"/>
</dbReference>
<dbReference type="OrthoDB" id="9804086at2"/>
<feature type="domain" description="Helicase C-terminal" evidence="2">
    <location>
        <begin position="425"/>
        <end position="575"/>
    </location>
</feature>
<dbReference type="InterPro" id="IPR001650">
    <property type="entry name" value="Helicase_C-like"/>
</dbReference>
<evidence type="ECO:0000259" key="2">
    <source>
        <dbReference type="PROSITE" id="PS51194"/>
    </source>
</evidence>
<dbReference type="EMBL" id="SLZR01000009">
    <property type="protein sequence ID" value="TCS40420.1"/>
    <property type="molecule type" value="Genomic_DNA"/>
</dbReference>
<evidence type="ECO:0000259" key="1">
    <source>
        <dbReference type="PROSITE" id="PS51192"/>
    </source>
</evidence>
<dbReference type="CDD" id="cd06529">
    <property type="entry name" value="S24_LexA-like"/>
    <property type="match status" value="1"/>
</dbReference>
<dbReference type="Pfam" id="PF13091">
    <property type="entry name" value="PLDc_2"/>
    <property type="match status" value="1"/>
</dbReference>
<dbReference type="SMART" id="SM00490">
    <property type="entry name" value="HELICc"/>
    <property type="match status" value="1"/>
</dbReference>
<dbReference type="CDD" id="cd18032">
    <property type="entry name" value="DEXHc_RE_I_III_res"/>
    <property type="match status" value="1"/>
</dbReference>
<feature type="domain" description="Helicase ATP-binding" evidence="1">
    <location>
        <begin position="220"/>
        <end position="370"/>
    </location>
</feature>
<keyword evidence="3" id="KW-0067">ATP-binding</keyword>
<dbReference type="PROSITE" id="PS51194">
    <property type="entry name" value="HELICASE_CTER"/>
    <property type="match status" value="1"/>
</dbReference>
<keyword evidence="3" id="KW-0378">Hydrolase</keyword>
<dbReference type="SMART" id="SM00487">
    <property type="entry name" value="DEXDc"/>
    <property type="match status" value="1"/>
</dbReference>
<organism evidence="3 4">
    <name type="scientific">Reinekea marinisedimentorum</name>
    <dbReference type="NCBI Taxonomy" id="230495"/>
    <lineage>
        <taxon>Bacteria</taxon>
        <taxon>Pseudomonadati</taxon>
        <taxon>Pseudomonadota</taxon>
        <taxon>Gammaproteobacteria</taxon>
        <taxon>Oceanospirillales</taxon>
        <taxon>Saccharospirillaceae</taxon>
        <taxon>Reinekea</taxon>
    </lineage>
</organism>
<dbReference type="Gene3D" id="3.40.50.300">
    <property type="entry name" value="P-loop containing nucleotide triphosphate hydrolases"/>
    <property type="match status" value="2"/>
</dbReference>
<dbReference type="InterPro" id="IPR039418">
    <property type="entry name" value="LexA-like"/>
</dbReference>
<evidence type="ECO:0000313" key="4">
    <source>
        <dbReference type="Proteomes" id="UP000295793"/>
    </source>
</evidence>
<dbReference type="InterPro" id="IPR052511">
    <property type="entry name" value="ATP-dep_Helicase"/>
</dbReference>
<proteinExistence type="predicted"/>
<dbReference type="SUPFAM" id="SSF51306">
    <property type="entry name" value="LexA/Signal peptidase"/>
    <property type="match status" value="1"/>
</dbReference>
<keyword evidence="3" id="KW-0347">Helicase</keyword>
<dbReference type="GO" id="GO:0016887">
    <property type="term" value="F:ATP hydrolysis activity"/>
    <property type="evidence" value="ECO:0007669"/>
    <property type="project" value="TreeGrafter"/>
</dbReference>
<dbReference type="GO" id="GO:0005524">
    <property type="term" value="F:ATP binding"/>
    <property type="evidence" value="ECO:0007669"/>
    <property type="project" value="InterPro"/>
</dbReference>
<dbReference type="CDD" id="cd18799">
    <property type="entry name" value="SF2_C_EcoAI-like"/>
    <property type="match status" value="1"/>
</dbReference>
<dbReference type="Gene3D" id="3.30.870.10">
    <property type="entry name" value="Endonuclease Chain A"/>
    <property type="match status" value="1"/>
</dbReference>
<dbReference type="Pfam" id="PF00717">
    <property type="entry name" value="Peptidase_S24"/>
    <property type="match status" value="1"/>
</dbReference>
<dbReference type="InterPro" id="IPR014001">
    <property type="entry name" value="Helicase_ATP-bd"/>
</dbReference>
<dbReference type="RefSeq" id="WP_132701930.1">
    <property type="nucleotide sequence ID" value="NZ_SLZR01000009.1"/>
</dbReference>
<evidence type="ECO:0000313" key="3">
    <source>
        <dbReference type="EMBL" id="TCS40420.1"/>
    </source>
</evidence>